<dbReference type="GO" id="GO:0047938">
    <property type="term" value="F:glucose-6-phosphate 1-epimerase activity"/>
    <property type="evidence" value="ECO:0007669"/>
    <property type="project" value="UniProtKB-UniRule"/>
</dbReference>
<dbReference type="InterPro" id="IPR011013">
    <property type="entry name" value="Gal_mutarotase_sf_dom"/>
</dbReference>
<dbReference type="SUPFAM" id="SSF74650">
    <property type="entry name" value="Galactose mutarotase-like"/>
    <property type="match status" value="1"/>
</dbReference>
<dbReference type="InterPro" id="IPR025532">
    <property type="entry name" value="G6P_1-epimerase"/>
</dbReference>
<dbReference type="Proteomes" id="UP000326061">
    <property type="component" value="Chromosome"/>
</dbReference>
<feature type="binding site" evidence="6">
    <location>
        <position position="59"/>
    </location>
    <ligand>
        <name>substrate</name>
    </ligand>
</feature>
<dbReference type="Pfam" id="PF01263">
    <property type="entry name" value="Aldose_epim"/>
    <property type="match status" value="1"/>
</dbReference>
<gene>
    <name evidence="7" type="ORF">FJR47_09515</name>
</gene>
<dbReference type="EMBL" id="CP041166">
    <property type="protein sequence ID" value="QFR44142.1"/>
    <property type="molecule type" value="Genomic_DNA"/>
</dbReference>
<keyword evidence="8" id="KW-1185">Reference proteome</keyword>
<sequence length="278" mass="32171">MITHKKLPNGFEYIEVKNGVAEAKIALQGAHLFHYARVGKEPILWLSEVSDFEKGKAIRGGVPICWPWFGFNKDKALPQHGFARISMWEFVCSNELDEKTTVLTFKLTNSEKTLQIWHYKFELELRITISDKLTMELKTTNRDEKEFKITQALHTYFAVSHISDVAILGLDKKPYLNALTYKNEEQEGDITFNEEVDRVYQDVDDEIVLRDKNREIHIKNQGSSSVVVWNPWIEKTKRMSAMQENAYEYMLCIESANAFDDARAIKSQESHSLKAVIC</sequence>
<dbReference type="PANTHER" id="PTHR11122">
    <property type="entry name" value="APOSPORY-ASSOCIATED PROTEIN C-RELATED"/>
    <property type="match status" value="1"/>
</dbReference>
<evidence type="ECO:0000256" key="4">
    <source>
        <dbReference type="PIRNR" id="PIRNR016020"/>
    </source>
</evidence>
<dbReference type="AlphaFoldDB" id="A0AAJ4A5B4"/>
<name>A0AAJ4A5B4_9BACT</name>
<dbReference type="InterPro" id="IPR008183">
    <property type="entry name" value="Aldose_1/G6P_1-epimerase"/>
</dbReference>
<accession>A0AAJ4A5B4</accession>
<reference evidence="8" key="1">
    <citation type="submission" date="2019-06" db="EMBL/GenBank/DDBJ databases">
        <title>Sulfurimonas gotlandica sp. nov., a chemoautotrophic and psychrotolerant epsilonproteobacterium isolated from a pelagic redoxcline, and an emended description of the genus Sulfurimonas.</title>
        <authorList>
            <person name="Wang S."/>
            <person name="Jiang L."/>
            <person name="Shao Z."/>
        </authorList>
    </citation>
    <scope>NUCLEOTIDE SEQUENCE [LARGE SCALE GENOMIC DNA]</scope>
    <source>
        <strain evidence="8">1-1N</strain>
    </source>
</reference>
<evidence type="ECO:0000256" key="6">
    <source>
        <dbReference type="PIRSR" id="PIRSR016020-2"/>
    </source>
</evidence>
<dbReference type="EC" id="5.1.3.15" evidence="4"/>
<dbReference type="InterPro" id="IPR014718">
    <property type="entry name" value="GH-type_carb-bd"/>
</dbReference>
<dbReference type="CDD" id="cd09020">
    <property type="entry name" value="D-hex-6-P-epi_like"/>
    <property type="match status" value="1"/>
</dbReference>
<dbReference type="GO" id="GO:0030246">
    <property type="term" value="F:carbohydrate binding"/>
    <property type="evidence" value="ECO:0007669"/>
    <property type="project" value="UniProtKB-UniRule"/>
</dbReference>
<dbReference type="KEGG" id="suln:FJR47_09515"/>
<comment type="catalytic activity">
    <reaction evidence="1">
        <text>alpha-D-glucose 6-phosphate = beta-D-glucose 6-phosphate</text>
        <dbReference type="Rhea" id="RHEA:16249"/>
        <dbReference type="ChEBI" id="CHEBI:58225"/>
        <dbReference type="ChEBI" id="CHEBI:58247"/>
        <dbReference type="EC" id="5.1.3.15"/>
    </reaction>
</comment>
<feature type="binding site" evidence="6">
    <location>
        <position position="84"/>
    </location>
    <ligand>
        <name>substrate</name>
    </ligand>
</feature>
<evidence type="ECO:0000256" key="3">
    <source>
        <dbReference type="ARBA" id="ARBA00023235"/>
    </source>
</evidence>
<evidence type="ECO:0000256" key="1">
    <source>
        <dbReference type="ARBA" id="ARBA00001096"/>
    </source>
</evidence>
<organism evidence="7 8">
    <name type="scientific">Sulfurimonas xiamenensis</name>
    <dbReference type="NCBI Taxonomy" id="2590021"/>
    <lineage>
        <taxon>Bacteria</taxon>
        <taxon>Pseudomonadati</taxon>
        <taxon>Campylobacterota</taxon>
        <taxon>Epsilonproteobacteria</taxon>
        <taxon>Campylobacterales</taxon>
        <taxon>Sulfurimonadaceae</taxon>
        <taxon>Sulfurimonas</taxon>
    </lineage>
</organism>
<dbReference type="PANTHER" id="PTHR11122:SF13">
    <property type="entry name" value="GLUCOSE-6-PHOSPHATE 1-EPIMERASE"/>
    <property type="match status" value="1"/>
</dbReference>
<feature type="binding site" evidence="6">
    <location>
        <position position="79"/>
    </location>
    <ligand>
        <name>substrate</name>
    </ligand>
</feature>
<dbReference type="PIRSF" id="PIRSF016020">
    <property type="entry name" value="PHexose_mutarotase"/>
    <property type="match status" value="1"/>
</dbReference>
<comment type="similarity">
    <text evidence="2 4">Belongs to the glucose-6-phosphate 1-epimerase family.</text>
</comment>
<evidence type="ECO:0000256" key="2">
    <source>
        <dbReference type="ARBA" id="ARBA00005866"/>
    </source>
</evidence>
<keyword evidence="3 4" id="KW-0413">Isomerase</keyword>
<evidence type="ECO:0000313" key="7">
    <source>
        <dbReference type="EMBL" id="QFR44142.1"/>
    </source>
</evidence>
<dbReference type="RefSeq" id="WP_152300202.1">
    <property type="nucleotide sequence ID" value="NZ_CP041166.1"/>
</dbReference>
<dbReference type="Gene3D" id="2.70.98.10">
    <property type="match status" value="1"/>
</dbReference>
<protein>
    <recommendedName>
        <fullName evidence="4">Putative glucose-6-phosphate 1-epimerase</fullName>
        <ecNumber evidence="4">5.1.3.15</ecNumber>
    </recommendedName>
</protein>
<feature type="active site" evidence="5">
    <location>
        <position position="154"/>
    </location>
</feature>
<proteinExistence type="inferred from homology"/>
<dbReference type="GO" id="GO:0005975">
    <property type="term" value="P:carbohydrate metabolic process"/>
    <property type="evidence" value="ECO:0007669"/>
    <property type="project" value="InterPro"/>
</dbReference>
<feature type="active site" evidence="5">
    <location>
        <position position="254"/>
    </location>
</feature>
<evidence type="ECO:0000313" key="8">
    <source>
        <dbReference type="Proteomes" id="UP000326061"/>
    </source>
</evidence>
<evidence type="ECO:0000256" key="5">
    <source>
        <dbReference type="PIRSR" id="PIRSR016020-1"/>
    </source>
</evidence>